<feature type="chain" id="PRO_5014863041" evidence="1">
    <location>
        <begin position="26"/>
        <end position="86"/>
    </location>
</feature>
<evidence type="ECO:0000256" key="1">
    <source>
        <dbReference type="SAM" id="SignalP"/>
    </source>
</evidence>
<proteinExistence type="predicted"/>
<dbReference type="AlphaFoldDB" id="A0A2M3ZU97"/>
<sequence length="86" mass="9367">MRYVQCACIESAVLVIRIVLRGCVALSSATVVESIRGSQSWCTINAIVSVAADLLVNVVGAFRDVECLPDANRGLVEMSWTTFRYV</sequence>
<feature type="signal peptide" evidence="1">
    <location>
        <begin position="1"/>
        <end position="25"/>
    </location>
</feature>
<name>A0A2M3ZU97_9DIPT</name>
<evidence type="ECO:0000313" key="2">
    <source>
        <dbReference type="EMBL" id="MBW32113.1"/>
    </source>
</evidence>
<protein>
    <submittedName>
        <fullName evidence="2">Putative secreted peptide</fullName>
    </submittedName>
</protein>
<keyword evidence="1" id="KW-0732">Signal</keyword>
<dbReference type="EMBL" id="GGFM01011362">
    <property type="protein sequence ID" value="MBW32113.1"/>
    <property type="molecule type" value="Transcribed_RNA"/>
</dbReference>
<reference evidence="2" key="1">
    <citation type="submission" date="2018-01" db="EMBL/GenBank/DDBJ databases">
        <title>An insight into the sialome of Amazonian anophelines.</title>
        <authorList>
            <person name="Ribeiro J.M."/>
            <person name="Scarpassa V."/>
            <person name="Calvo E."/>
        </authorList>
    </citation>
    <scope>NUCLEOTIDE SEQUENCE</scope>
    <source>
        <tissue evidence="2">Salivary glands</tissue>
    </source>
</reference>
<accession>A0A2M3ZU97</accession>
<organism evidence="2">
    <name type="scientific">Anopheles braziliensis</name>
    <dbReference type="NCBI Taxonomy" id="58242"/>
    <lineage>
        <taxon>Eukaryota</taxon>
        <taxon>Metazoa</taxon>
        <taxon>Ecdysozoa</taxon>
        <taxon>Arthropoda</taxon>
        <taxon>Hexapoda</taxon>
        <taxon>Insecta</taxon>
        <taxon>Pterygota</taxon>
        <taxon>Neoptera</taxon>
        <taxon>Endopterygota</taxon>
        <taxon>Diptera</taxon>
        <taxon>Nematocera</taxon>
        <taxon>Culicoidea</taxon>
        <taxon>Culicidae</taxon>
        <taxon>Anophelinae</taxon>
        <taxon>Anopheles</taxon>
    </lineage>
</organism>